<dbReference type="GO" id="GO:0050890">
    <property type="term" value="P:cognition"/>
    <property type="evidence" value="ECO:0007669"/>
    <property type="project" value="UniProtKB-ARBA"/>
</dbReference>
<dbReference type="AlphaFoldDB" id="A0A8C3T9S4"/>
<keyword evidence="9 19" id="KW-1133">Transmembrane helix</keyword>
<dbReference type="GO" id="GO:0042438">
    <property type="term" value="P:melanin biosynthetic process"/>
    <property type="evidence" value="ECO:0007669"/>
    <property type="project" value="UniProtKB-KW"/>
</dbReference>
<feature type="transmembrane region" description="Helical" evidence="19">
    <location>
        <begin position="304"/>
        <end position="322"/>
    </location>
</feature>
<dbReference type="GO" id="GO:0005765">
    <property type="term" value="C:lysosomal membrane"/>
    <property type="evidence" value="ECO:0007669"/>
    <property type="project" value="UniProtKB-SubCell"/>
</dbReference>
<evidence type="ECO:0000256" key="16">
    <source>
        <dbReference type="ARBA" id="ARBA00060435"/>
    </source>
</evidence>
<dbReference type="GO" id="GO:0048513">
    <property type="term" value="P:animal organ development"/>
    <property type="evidence" value="ECO:0007669"/>
    <property type="project" value="UniProtKB-ARBA"/>
</dbReference>
<keyword evidence="11 19" id="KW-0472">Membrane</keyword>
<evidence type="ECO:0000256" key="13">
    <source>
        <dbReference type="ARBA" id="ARBA00023228"/>
    </source>
</evidence>
<keyword evidence="4 19" id="KW-0812">Transmembrane</keyword>
<name>A0A8C3T9S4_CHESE</name>
<dbReference type="InterPro" id="IPR006603">
    <property type="entry name" value="PQ-loop_rpt"/>
</dbReference>
<evidence type="ECO:0000256" key="14">
    <source>
        <dbReference type="ARBA" id="ARBA00048473"/>
    </source>
</evidence>
<dbReference type="Gene3D" id="1.20.1280.290">
    <property type="match status" value="2"/>
</dbReference>
<feature type="transmembrane region" description="Helical" evidence="19">
    <location>
        <begin position="229"/>
        <end position="252"/>
    </location>
</feature>
<dbReference type="GO" id="GO:1903432">
    <property type="term" value="P:regulation of TORC1 signaling"/>
    <property type="evidence" value="ECO:0007669"/>
    <property type="project" value="UniProtKB-ARBA"/>
</dbReference>
<dbReference type="GO" id="GO:0015031">
    <property type="term" value="P:protein transport"/>
    <property type="evidence" value="ECO:0007669"/>
    <property type="project" value="UniProtKB-KW"/>
</dbReference>
<evidence type="ECO:0000256" key="19">
    <source>
        <dbReference type="SAM" id="Phobius"/>
    </source>
</evidence>
<keyword evidence="13" id="KW-0458">Lysosome</keyword>
<evidence type="ECO:0000256" key="15">
    <source>
        <dbReference type="ARBA" id="ARBA00060313"/>
    </source>
</evidence>
<dbReference type="GO" id="GO:0048731">
    <property type="term" value="P:system development"/>
    <property type="evidence" value="ECO:0007669"/>
    <property type="project" value="UniProtKB-ARBA"/>
</dbReference>
<keyword evidence="5" id="KW-0732">Signal</keyword>
<keyword evidence="12" id="KW-0325">Glycoprotein</keyword>
<comment type="catalytic activity">
    <reaction evidence="14">
        <text>L-cystine(out) + H(+)(out) = L-cystine(in) + H(+)(in)</text>
        <dbReference type="Rhea" id="RHEA:66172"/>
        <dbReference type="ChEBI" id="CHEBI:15378"/>
        <dbReference type="ChEBI" id="CHEBI:35491"/>
    </reaction>
    <physiologicalReaction direction="left-to-right" evidence="14">
        <dbReference type="Rhea" id="RHEA:66173"/>
    </physiologicalReaction>
</comment>
<dbReference type="InterPro" id="IPR005282">
    <property type="entry name" value="LC_transporter"/>
</dbReference>
<accession>A0A8C3T9S4</accession>
<feature type="transmembrane region" description="Helical" evidence="19">
    <location>
        <begin position="328"/>
        <end position="348"/>
    </location>
</feature>
<dbReference type="FunFam" id="1.20.1280.290:FF:000015">
    <property type="entry name" value="cystinosin isoform X2"/>
    <property type="match status" value="1"/>
</dbReference>
<evidence type="ECO:0000256" key="5">
    <source>
        <dbReference type="ARBA" id="ARBA00022729"/>
    </source>
</evidence>
<proteinExistence type="inferred from homology"/>
<protein>
    <recommendedName>
        <fullName evidence="18">Cystinosin</fullName>
    </recommendedName>
</protein>
<dbReference type="GO" id="GO:0015293">
    <property type="term" value="F:symporter activity"/>
    <property type="evidence" value="ECO:0007669"/>
    <property type="project" value="UniProtKB-KW"/>
</dbReference>
<keyword evidence="21" id="KW-1185">Reference proteome</keyword>
<keyword evidence="3" id="KW-0813">Transport</keyword>
<dbReference type="GO" id="GO:0033162">
    <property type="term" value="C:melanosome membrane"/>
    <property type="evidence" value="ECO:0007669"/>
    <property type="project" value="UniProtKB-SubCell"/>
</dbReference>
<evidence type="ECO:0000256" key="9">
    <source>
        <dbReference type="ARBA" id="ARBA00022989"/>
    </source>
</evidence>
<dbReference type="GO" id="GO:0015184">
    <property type="term" value="F:L-cystine transmembrane transporter activity"/>
    <property type="evidence" value="ECO:0007669"/>
    <property type="project" value="TreeGrafter"/>
</dbReference>
<dbReference type="NCBIfam" id="TIGR00951">
    <property type="entry name" value="2A43"/>
    <property type="match status" value="1"/>
</dbReference>
<evidence type="ECO:0000256" key="3">
    <source>
        <dbReference type="ARBA" id="ARBA00022448"/>
    </source>
</evidence>
<evidence type="ECO:0000256" key="6">
    <source>
        <dbReference type="ARBA" id="ARBA00022737"/>
    </source>
</evidence>
<evidence type="ECO:0000256" key="1">
    <source>
        <dbReference type="ARBA" id="ARBA00004155"/>
    </source>
</evidence>
<comment type="subcellular location">
    <subcellularLocation>
        <location evidence="1">Lysosome membrane</location>
        <topology evidence="1">Multi-pass membrane protein</topology>
    </subcellularLocation>
    <subcellularLocation>
        <location evidence="16">Melanosome membrane</location>
        <topology evidence="16">Multi-pass membrane protein</topology>
    </subcellularLocation>
</comment>
<evidence type="ECO:0000256" key="2">
    <source>
        <dbReference type="ARBA" id="ARBA00006855"/>
    </source>
</evidence>
<keyword evidence="6" id="KW-0677">Repeat</keyword>
<organism evidence="20 21">
    <name type="scientific">Chelydra serpentina</name>
    <name type="common">Snapping turtle</name>
    <name type="synonym">Testudo serpentina</name>
    <dbReference type="NCBI Taxonomy" id="8475"/>
    <lineage>
        <taxon>Eukaryota</taxon>
        <taxon>Metazoa</taxon>
        <taxon>Chordata</taxon>
        <taxon>Craniata</taxon>
        <taxon>Vertebrata</taxon>
        <taxon>Euteleostomi</taxon>
        <taxon>Archelosauria</taxon>
        <taxon>Testudinata</taxon>
        <taxon>Testudines</taxon>
        <taxon>Cryptodira</taxon>
        <taxon>Durocryptodira</taxon>
        <taxon>Americhelydia</taxon>
        <taxon>Chelydroidea</taxon>
        <taxon>Chelydridae</taxon>
        <taxon>Chelydra</taxon>
    </lineage>
</organism>
<dbReference type="Ensembl" id="ENSCSRT00000027457.1">
    <property type="protein sequence ID" value="ENSCSRP00000026354.1"/>
    <property type="gene ID" value="ENSCSRG00000019623.1"/>
</dbReference>
<reference evidence="20" key="2">
    <citation type="submission" date="2025-09" db="UniProtKB">
        <authorList>
            <consortium name="Ensembl"/>
        </authorList>
    </citation>
    <scope>IDENTIFICATION</scope>
</reference>
<evidence type="ECO:0000313" key="21">
    <source>
        <dbReference type="Proteomes" id="UP000694403"/>
    </source>
</evidence>
<evidence type="ECO:0000256" key="18">
    <source>
        <dbReference type="ARBA" id="ARBA00069503"/>
    </source>
</evidence>
<comment type="function">
    <text evidence="15">Cystine/H(+) symporter that mediates export of cystine, the oxidized dimer of cysteine, from lysosomes. Plays an important role in melanin synthesis by catalyzing cystine export from melanosomes, possibly by inhibiting pheomelanin synthesis. In addition to cystine export, also acts as a positive regulator of mTORC1 signaling in kidney proximal tubular cells, via interactions with components of the v-ATPase and Ragulator complexes. Also involved in small GTPase-regulated vesicle trafficking and lysosomal localization of LAMP2A, independently of cystine transporter activity.</text>
</comment>
<evidence type="ECO:0000256" key="10">
    <source>
        <dbReference type="ARBA" id="ARBA00023101"/>
    </source>
</evidence>
<dbReference type="FunFam" id="1.20.1280.290:FF:000016">
    <property type="entry name" value="Cystinosin homolog"/>
    <property type="match status" value="1"/>
</dbReference>
<feature type="transmembrane region" description="Helical" evidence="19">
    <location>
        <begin position="404"/>
        <end position="423"/>
    </location>
</feature>
<evidence type="ECO:0000256" key="12">
    <source>
        <dbReference type="ARBA" id="ARBA00023180"/>
    </source>
</evidence>
<evidence type="ECO:0000313" key="20">
    <source>
        <dbReference type="Ensembl" id="ENSCSRP00000026354.1"/>
    </source>
</evidence>
<evidence type="ECO:0000256" key="7">
    <source>
        <dbReference type="ARBA" id="ARBA00022847"/>
    </source>
</evidence>
<reference evidence="20" key="1">
    <citation type="submission" date="2025-08" db="UniProtKB">
        <authorList>
            <consortium name="Ensembl"/>
        </authorList>
    </citation>
    <scope>IDENTIFICATION</scope>
</reference>
<evidence type="ECO:0000256" key="17">
    <source>
        <dbReference type="ARBA" id="ARBA00066203"/>
    </source>
</evidence>
<evidence type="ECO:0000256" key="11">
    <source>
        <dbReference type="ARBA" id="ARBA00023136"/>
    </source>
</evidence>
<dbReference type="SMART" id="SM00679">
    <property type="entry name" value="CTNS"/>
    <property type="match status" value="2"/>
</dbReference>
<comment type="subunit">
    <text evidence="17">Interacts with components of the V-ATPase complex. Interacts with components of the Ragulator complex. Interacts with RRAGA/RagA and RRAGC/RagC. Interacts with AP-3 complex subunit mu (AP3M1 or AP3M2).</text>
</comment>
<sequence length="432" mass="48240">MGAEGARGWEPACAPGVRAGGALPAPPAPPLAGALRPPLLVALPLLPPCCLGWGGRALGCLKYSMMVKSWLLRSVLCFSFSLLKLCDGAVVLSVPEVVSFENGSLTNVTVTLSAPLNETLVITFNVTYSSKNGTIVELPDQVILPTGLNKSSFQVKAKDVGQVTVYLHANNSNQTGPRIRFQVIHSNIVRIIGQVTGWIYFFAWSISFYPQVFENWRRKSVVGLSFDYIALNLTGFIAYSVFNVGLFWIAYIKEQFLRQYPNGVNPVDSNDVFFSLHAVALTLFVIFQCCIYERASQRVSRVAIGLLVIAWIFTFTTLSVAAAGEITWLHFLFFFSYIKLGITLIKYFPQAYMNFLRKSTEGWSIGNVLLDFTGGSFSLLQMFLQSYNNDEWKLIFGDPTKFGLGLFSIIFDIVFIIQHYCLYRTRRYESLD</sequence>
<evidence type="ECO:0000256" key="8">
    <source>
        <dbReference type="ARBA" id="ARBA00022927"/>
    </source>
</evidence>
<keyword evidence="7" id="KW-0769">Symport</keyword>
<feature type="transmembrane region" description="Helical" evidence="19">
    <location>
        <begin position="272"/>
        <end position="292"/>
    </location>
</feature>
<dbReference type="Proteomes" id="UP000694403">
    <property type="component" value="Unplaced"/>
</dbReference>
<feature type="transmembrane region" description="Helical" evidence="19">
    <location>
        <begin position="188"/>
        <end position="209"/>
    </location>
</feature>
<comment type="similarity">
    <text evidence="2">Belongs to the cystinosin family.</text>
</comment>
<evidence type="ECO:0000256" key="4">
    <source>
        <dbReference type="ARBA" id="ARBA00022692"/>
    </source>
</evidence>
<keyword evidence="8" id="KW-0653">Protein transport</keyword>
<dbReference type="PANTHER" id="PTHR13131:SF5">
    <property type="entry name" value="CYSTINOSIN"/>
    <property type="match status" value="1"/>
</dbReference>
<feature type="transmembrane region" description="Helical" evidence="19">
    <location>
        <begin position="368"/>
        <end position="384"/>
    </location>
</feature>
<dbReference type="Pfam" id="PF04193">
    <property type="entry name" value="PQ-loop"/>
    <property type="match status" value="2"/>
</dbReference>
<keyword evidence="10" id="KW-0470">Melanin biosynthesis</keyword>
<dbReference type="PANTHER" id="PTHR13131">
    <property type="entry name" value="CYSTINOSIN"/>
    <property type="match status" value="1"/>
</dbReference>